<dbReference type="Pfam" id="PF12802">
    <property type="entry name" value="MarR_2"/>
    <property type="match status" value="1"/>
</dbReference>
<dbReference type="SUPFAM" id="SSF46785">
    <property type="entry name" value="Winged helix' DNA-binding domain"/>
    <property type="match status" value="1"/>
</dbReference>
<evidence type="ECO:0000313" key="5">
    <source>
        <dbReference type="Proteomes" id="UP000254764"/>
    </source>
</evidence>
<dbReference type="InterPro" id="IPR016181">
    <property type="entry name" value="Acyl_CoA_acyltransferase"/>
</dbReference>
<feature type="domain" description="HTH marR-type" evidence="2">
    <location>
        <begin position="1"/>
        <end position="141"/>
    </location>
</feature>
<evidence type="ECO:0008006" key="6">
    <source>
        <dbReference type="Google" id="ProtNLM"/>
    </source>
</evidence>
<dbReference type="SMART" id="SM00347">
    <property type="entry name" value="HTH_MARR"/>
    <property type="match status" value="1"/>
</dbReference>
<dbReference type="OrthoDB" id="273614at2"/>
<dbReference type="Proteomes" id="UP000254764">
    <property type="component" value="Unassembled WGS sequence"/>
</dbReference>
<dbReference type="SUPFAM" id="SSF55729">
    <property type="entry name" value="Acyl-CoA N-acyltransferases (Nat)"/>
    <property type="match status" value="1"/>
</dbReference>
<dbReference type="EMBL" id="UEYP01000002">
    <property type="protein sequence ID" value="SSC66409.1"/>
    <property type="molecule type" value="Genomic_DNA"/>
</dbReference>
<dbReference type="Gene3D" id="3.40.630.30">
    <property type="match status" value="1"/>
</dbReference>
<dbReference type="PROSITE" id="PS50995">
    <property type="entry name" value="HTH_MARR_2"/>
    <property type="match status" value="1"/>
</dbReference>
<dbReference type="AlphaFoldDB" id="A0A376AEZ6"/>
<name>A0A376AEZ6_9HYPH</name>
<evidence type="ECO:0000256" key="1">
    <source>
        <dbReference type="ARBA" id="ARBA00022679"/>
    </source>
</evidence>
<dbReference type="InterPro" id="IPR000835">
    <property type="entry name" value="HTH_MarR-typ"/>
</dbReference>
<dbReference type="STRING" id="1336235.GCA_000518785_00562"/>
<protein>
    <recommendedName>
        <fullName evidence="6">N-acetyltransferase domain-containing protein</fullName>
    </recommendedName>
</protein>
<dbReference type="Gene3D" id="1.10.10.10">
    <property type="entry name" value="Winged helix-like DNA-binding domain superfamily/Winged helix DNA-binding domain"/>
    <property type="match status" value="1"/>
</dbReference>
<dbReference type="GO" id="GO:0003700">
    <property type="term" value="F:DNA-binding transcription factor activity"/>
    <property type="evidence" value="ECO:0007669"/>
    <property type="project" value="InterPro"/>
</dbReference>
<accession>A0A376AEZ6</accession>
<keyword evidence="5" id="KW-1185">Reference proteome</keyword>
<keyword evidence="1" id="KW-0808">Transferase</keyword>
<dbReference type="PANTHER" id="PTHR13947:SF37">
    <property type="entry name" value="LD18367P"/>
    <property type="match status" value="1"/>
</dbReference>
<dbReference type="CDD" id="cd04301">
    <property type="entry name" value="NAT_SF"/>
    <property type="match status" value="1"/>
</dbReference>
<dbReference type="InterPro" id="IPR000182">
    <property type="entry name" value="GNAT_dom"/>
</dbReference>
<evidence type="ECO:0000259" key="2">
    <source>
        <dbReference type="PROSITE" id="PS50995"/>
    </source>
</evidence>
<dbReference type="InterPro" id="IPR050769">
    <property type="entry name" value="NAT_camello-type"/>
</dbReference>
<dbReference type="PANTHER" id="PTHR13947">
    <property type="entry name" value="GNAT FAMILY N-ACETYLTRANSFERASE"/>
    <property type="match status" value="1"/>
</dbReference>
<dbReference type="Pfam" id="PF13508">
    <property type="entry name" value="Acetyltransf_7"/>
    <property type="match status" value="1"/>
</dbReference>
<dbReference type="PROSITE" id="PS51186">
    <property type="entry name" value="GNAT"/>
    <property type="match status" value="1"/>
</dbReference>
<dbReference type="GO" id="GO:0008080">
    <property type="term" value="F:N-acetyltransferase activity"/>
    <property type="evidence" value="ECO:0007669"/>
    <property type="project" value="InterPro"/>
</dbReference>
<proteinExistence type="predicted"/>
<feature type="domain" description="N-acetyltransferase" evidence="3">
    <location>
        <begin position="153"/>
        <end position="309"/>
    </location>
</feature>
<dbReference type="InterPro" id="IPR036390">
    <property type="entry name" value="WH_DNA-bd_sf"/>
</dbReference>
<evidence type="ECO:0000313" key="4">
    <source>
        <dbReference type="EMBL" id="SSC66409.1"/>
    </source>
</evidence>
<evidence type="ECO:0000259" key="3">
    <source>
        <dbReference type="PROSITE" id="PS51186"/>
    </source>
</evidence>
<sequence length="309" mass="35139">MRESTDITTIEAMRAFNRFYTDRIGILDREYLKADYTLAEARIVYEIGTRVEVLAVELVRDLHLDPAYLSRILKKFRERGLVTVTQDPTDGRSQRLALTEKGRTEFDTLAELSRNQLRQMVAPLGRSERASLVEAMATITRLIDPEARAHATAILRPHRPGDLGWMIQSQTEFYVGTFGWNGRFEALVSQVAADFLEHYDVGRDHCWIAERAGLRVGSVIVMDGGDGVAKLRMLYVDETARGLGLGKLLVDQCVRFARNAGYRQLTLWTNDILHTARHIYVAAGFRLVAEERHRMFGPELNGQTWTLDL</sequence>
<dbReference type="RefSeq" id="WP_115669201.1">
    <property type="nucleotide sequence ID" value="NZ_UEYP01000002.1"/>
</dbReference>
<gene>
    <name evidence="4" type="ORF">RHIZ70_2117</name>
</gene>
<reference evidence="5" key="1">
    <citation type="submission" date="2018-07" db="EMBL/GenBank/DDBJ databases">
        <authorList>
            <person name="Peiro R."/>
            <person name="Begona"/>
            <person name="Cbmso G."/>
            <person name="Lopez M."/>
            <person name="Gonzalez S."/>
        </authorList>
    </citation>
    <scope>NUCLEOTIDE SEQUENCE [LARGE SCALE GENOMIC DNA]</scope>
</reference>
<dbReference type="InterPro" id="IPR036388">
    <property type="entry name" value="WH-like_DNA-bd_sf"/>
</dbReference>
<organism evidence="4 5">
    <name type="scientific">Ciceribacter selenitireducens ATCC BAA-1503</name>
    <dbReference type="NCBI Taxonomy" id="1336235"/>
    <lineage>
        <taxon>Bacteria</taxon>
        <taxon>Pseudomonadati</taxon>
        <taxon>Pseudomonadota</taxon>
        <taxon>Alphaproteobacteria</taxon>
        <taxon>Hyphomicrobiales</taxon>
        <taxon>Rhizobiaceae</taxon>
        <taxon>Ciceribacter</taxon>
    </lineage>
</organism>